<proteinExistence type="predicted"/>
<comment type="caution">
    <text evidence="1">The sequence shown here is derived from an EMBL/GenBank/DDBJ whole genome shotgun (WGS) entry which is preliminary data.</text>
</comment>
<protein>
    <submittedName>
        <fullName evidence="1">Uncharacterized protein</fullName>
    </submittedName>
</protein>
<gene>
    <name evidence="1" type="ORF">J2S90_003309</name>
    <name evidence="2" type="ORF">J2S93_001984</name>
</gene>
<keyword evidence="3" id="KW-1185">Reference proteome</keyword>
<reference evidence="1 3" key="1">
    <citation type="submission" date="2023-07" db="EMBL/GenBank/DDBJ databases">
        <title>Sorghum-associated microbial communities from plants grown in Nebraska, USA.</title>
        <authorList>
            <person name="Schachtman D."/>
        </authorList>
    </citation>
    <scope>NUCLEOTIDE SEQUENCE</scope>
    <source>
        <strain evidence="1">DS1006</strain>
        <strain evidence="2 3">DS1016</strain>
    </source>
</reference>
<evidence type="ECO:0000313" key="4">
    <source>
        <dbReference type="Proteomes" id="UP001242995"/>
    </source>
</evidence>
<evidence type="ECO:0000313" key="2">
    <source>
        <dbReference type="EMBL" id="MDQ0180562.1"/>
    </source>
</evidence>
<evidence type="ECO:0000313" key="1">
    <source>
        <dbReference type="EMBL" id="MDP9906325.1"/>
    </source>
</evidence>
<dbReference type="RefSeq" id="WP_284989390.1">
    <property type="nucleotide sequence ID" value="NZ_JAUSRG010000011.1"/>
</dbReference>
<dbReference type="Proteomes" id="UP001242995">
    <property type="component" value="Unassembled WGS sequence"/>
</dbReference>
<name>A0AAW8DKH6_9MICC</name>
<dbReference type="EMBL" id="JAUSTF010000003">
    <property type="protein sequence ID" value="MDQ0180562.1"/>
    <property type="molecule type" value="Genomic_DNA"/>
</dbReference>
<accession>A0AAW8DKH6</accession>
<dbReference type="AlphaFoldDB" id="A0AAW8DKH6"/>
<dbReference type="EMBL" id="JAUSRG010000011">
    <property type="protein sequence ID" value="MDP9906325.1"/>
    <property type="molecule type" value="Genomic_DNA"/>
</dbReference>
<dbReference type="Proteomes" id="UP001230951">
    <property type="component" value="Unassembled WGS sequence"/>
</dbReference>
<organism evidence="1 4">
    <name type="scientific">Arthrobacter bambusae</name>
    <dbReference type="NCBI Taxonomy" id="1338426"/>
    <lineage>
        <taxon>Bacteria</taxon>
        <taxon>Bacillati</taxon>
        <taxon>Actinomycetota</taxon>
        <taxon>Actinomycetes</taxon>
        <taxon>Micrococcales</taxon>
        <taxon>Micrococcaceae</taxon>
        <taxon>Arthrobacter</taxon>
    </lineage>
</organism>
<sequence>MAIPVQSRLKGTAPLKRIRQGDRVELNGSPFMVISVSRKGKTVTLELEDDHSQRTSVGGVARARFLVRRP</sequence>
<evidence type="ECO:0000313" key="3">
    <source>
        <dbReference type="Proteomes" id="UP001230951"/>
    </source>
</evidence>